<dbReference type="PANTHER" id="PTHR11157">
    <property type="entry name" value="FATTY ACID ACYL TRANSFERASE-RELATED"/>
    <property type="match status" value="1"/>
</dbReference>
<feature type="transmembrane region" description="Helical" evidence="10">
    <location>
        <begin position="181"/>
        <end position="208"/>
    </location>
</feature>
<dbReference type="GO" id="GO:0009922">
    <property type="term" value="F:fatty acid elongase activity"/>
    <property type="evidence" value="ECO:0007669"/>
    <property type="project" value="UniProtKB-EC"/>
</dbReference>
<evidence type="ECO:0000256" key="7">
    <source>
        <dbReference type="ARBA" id="ARBA00023098"/>
    </source>
</evidence>
<dbReference type="GO" id="GO:0034625">
    <property type="term" value="P:fatty acid elongation, monounsaturated fatty acid"/>
    <property type="evidence" value="ECO:0007669"/>
    <property type="project" value="TreeGrafter"/>
</dbReference>
<protein>
    <recommendedName>
        <fullName evidence="10">Elongation of very long chain fatty acids protein</fullName>
        <ecNumber evidence="10">2.3.1.199</ecNumber>
    </recommendedName>
    <alternativeName>
        <fullName evidence="10">Very-long-chain 3-oxoacyl-CoA synthase</fullName>
    </alternativeName>
</protein>
<dbReference type="Pfam" id="PF01151">
    <property type="entry name" value="ELO"/>
    <property type="match status" value="1"/>
</dbReference>
<evidence type="ECO:0000256" key="1">
    <source>
        <dbReference type="ARBA" id="ARBA00004141"/>
    </source>
</evidence>
<evidence type="ECO:0000256" key="2">
    <source>
        <dbReference type="ARBA" id="ARBA00022516"/>
    </source>
</evidence>
<feature type="transmembrane region" description="Helical" evidence="10">
    <location>
        <begin position="127"/>
        <end position="144"/>
    </location>
</feature>
<feature type="non-terminal residue" evidence="11">
    <location>
        <position position="252"/>
    </location>
</feature>
<dbReference type="InterPro" id="IPR030457">
    <property type="entry name" value="ELO_CS"/>
</dbReference>
<keyword evidence="2 10" id="KW-0444">Lipid biosynthesis</keyword>
<dbReference type="PANTHER" id="PTHR11157:SF68">
    <property type="entry name" value="ELONGATION OF VERY LONG CHAIN FATTY ACIDS PROTEIN 3"/>
    <property type="match status" value="1"/>
</dbReference>
<keyword evidence="4 10" id="KW-0812">Transmembrane</keyword>
<evidence type="ECO:0000256" key="6">
    <source>
        <dbReference type="ARBA" id="ARBA00022989"/>
    </source>
</evidence>
<feature type="transmembrane region" description="Helical" evidence="10">
    <location>
        <begin position="220"/>
        <end position="239"/>
    </location>
</feature>
<dbReference type="PROSITE" id="PS01188">
    <property type="entry name" value="ELO"/>
    <property type="match status" value="1"/>
</dbReference>
<evidence type="ECO:0000313" key="12">
    <source>
        <dbReference type="Proteomes" id="UP000550660"/>
    </source>
</evidence>
<reference evidence="11 12" key="1">
    <citation type="submission" date="2019-09" db="EMBL/GenBank/DDBJ databases">
        <title>Bird 10,000 Genomes (B10K) Project - Family phase.</title>
        <authorList>
            <person name="Zhang G."/>
        </authorList>
    </citation>
    <scope>NUCLEOTIDE SEQUENCE [LARGE SCALE GENOMIC DNA]</scope>
    <source>
        <strain evidence="11">B10K-DU-007-40</strain>
        <tissue evidence="11">Mixed tissue sample</tissue>
    </source>
</reference>
<evidence type="ECO:0000256" key="9">
    <source>
        <dbReference type="ARBA" id="ARBA00023160"/>
    </source>
</evidence>
<keyword evidence="3 10" id="KW-0808">Transferase</keyword>
<evidence type="ECO:0000256" key="10">
    <source>
        <dbReference type="RuleBase" id="RU361115"/>
    </source>
</evidence>
<keyword evidence="7 10" id="KW-0443">Lipid metabolism</keyword>
<dbReference type="GO" id="GO:0030148">
    <property type="term" value="P:sphingolipid biosynthetic process"/>
    <property type="evidence" value="ECO:0007669"/>
    <property type="project" value="TreeGrafter"/>
</dbReference>
<comment type="catalytic activity">
    <reaction evidence="10">
        <text>a very-long-chain acyl-CoA + malonyl-CoA + H(+) = a very-long-chain 3-oxoacyl-CoA + CO2 + CoA</text>
        <dbReference type="Rhea" id="RHEA:32727"/>
        <dbReference type="ChEBI" id="CHEBI:15378"/>
        <dbReference type="ChEBI" id="CHEBI:16526"/>
        <dbReference type="ChEBI" id="CHEBI:57287"/>
        <dbReference type="ChEBI" id="CHEBI:57384"/>
        <dbReference type="ChEBI" id="CHEBI:90725"/>
        <dbReference type="ChEBI" id="CHEBI:90736"/>
        <dbReference type="EC" id="2.3.1.199"/>
    </reaction>
</comment>
<evidence type="ECO:0000256" key="4">
    <source>
        <dbReference type="ARBA" id="ARBA00022692"/>
    </source>
</evidence>
<dbReference type="EC" id="2.3.1.199" evidence="10"/>
<dbReference type="GO" id="GO:0019367">
    <property type="term" value="P:fatty acid elongation, saturated fatty acid"/>
    <property type="evidence" value="ECO:0007669"/>
    <property type="project" value="TreeGrafter"/>
</dbReference>
<feature type="transmembrane region" description="Helical" evidence="10">
    <location>
        <begin position="150"/>
        <end position="169"/>
    </location>
</feature>
<evidence type="ECO:0000256" key="5">
    <source>
        <dbReference type="ARBA" id="ARBA00022832"/>
    </source>
</evidence>
<dbReference type="Proteomes" id="UP000550660">
    <property type="component" value="Unassembled WGS sequence"/>
</dbReference>
<dbReference type="GO" id="GO:0005789">
    <property type="term" value="C:endoplasmic reticulum membrane"/>
    <property type="evidence" value="ECO:0007669"/>
    <property type="project" value="TreeGrafter"/>
</dbReference>
<feature type="transmembrane region" description="Helical" evidence="10">
    <location>
        <begin position="51"/>
        <end position="70"/>
    </location>
</feature>
<evidence type="ECO:0000256" key="3">
    <source>
        <dbReference type="ARBA" id="ARBA00022679"/>
    </source>
</evidence>
<dbReference type="EMBL" id="VXAG01000208">
    <property type="protein sequence ID" value="NXJ77390.1"/>
    <property type="molecule type" value="Genomic_DNA"/>
</dbReference>
<name>A0A7L0E2S6_TROML</name>
<proteinExistence type="inferred from homology"/>
<keyword evidence="9 10" id="KW-0275">Fatty acid biosynthesis</keyword>
<accession>A0A7L0E2S6</accession>
<comment type="similarity">
    <text evidence="10">Belongs to the ELO family.</text>
</comment>
<dbReference type="InterPro" id="IPR002076">
    <property type="entry name" value="ELO_fam"/>
</dbReference>
<keyword evidence="6 10" id="KW-1133">Transmembrane helix</keyword>
<evidence type="ECO:0000256" key="8">
    <source>
        <dbReference type="ARBA" id="ARBA00023136"/>
    </source>
</evidence>
<dbReference type="OrthoDB" id="10259681at2759"/>
<feature type="non-terminal residue" evidence="11">
    <location>
        <position position="1"/>
    </location>
</feature>
<keyword evidence="8 10" id="KW-0472">Membrane</keyword>
<comment type="subcellular location">
    <subcellularLocation>
        <location evidence="1">Membrane</location>
        <topology evidence="1">Multi-pass membrane protein</topology>
    </subcellularLocation>
</comment>
<evidence type="ECO:0000313" key="11">
    <source>
        <dbReference type="EMBL" id="NXJ77390.1"/>
    </source>
</evidence>
<comment type="caution">
    <text evidence="11">The sequence shown here is derived from an EMBL/GenBank/DDBJ whole genome shotgun (WGS) entry which is preliminary data.</text>
</comment>
<keyword evidence="5 10" id="KW-0276">Fatty acid metabolism</keyword>
<gene>
    <name evidence="11" type="primary">Elovl6_0</name>
    <name evidence="11" type="ORF">TROMEL_R13823</name>
</gene>
<dbReference type="GO" id="GO:0042761">
    <property type="term" value="P:very long-chain fatty acid biosynthetic process"/>
    <property type="evidence" value="ECO:0007669"/>
    <property type="project" value="TreeGrafter"/>
</dbReference>
<sequence>FERNFDERAAVEWMRDHWHRTLFYSVAYLILIFGIQHFMKERAAYKLRLPLMLWSFSLALLSAVGALRIGKQMSFLLSTKGFKQTVCSKSFYVHPVSKLWVYLFVVSKVLELGDTVFIVLRKKKLIFLHWYHHAITMVLGWYSYKDMTAGIGWPAFLNFSVHAMMYSYYTVKAAGFRVPRFISMAVTATQIVQLIGYIIINIFAVYWMDDKVCPFTWTNFFLSFTLFISVLVLFCNYFWKMYLSSTKKSKGE</sequence>
<dbReference type="AlphaFoldDB" id="A0A7L0E2S6"/>
<organism evidence="11 12">
    <name type="scientific">Trogon melanurus</name>
    <name type="common">Black-tailed trogon</name>
    <dbReference type="NCBI Taxonomy" id="56311"/>
    <lineage>
        <taxon>Eukaryota</taxon>
        <taxon>Metazoa</taxon>
        <taxon>Chordata</taxon>
        <taxon>Craniata</taxon>
        <taxon>Vertebrata</taxon>
        <taxon>Euteleostomi</taxon>
        <taxon>Archelosauria</taxon>
        <taxon>Archosauria</taxon>
        <taxon>Dinosauria</taxon>
        <taxon>Saurischia</taxon>
        <taxon>Theropoda</taxon>
        <taxon>Coelurosauria</taxon>
        <taxon>Aves</taxon>
        <taxon>Neognathae</taxon>
        <taxon>Neoaves</taxon>
        <taxon>Telluraves</taxon>
        <taxon>Coraciimorphae</taxon>
        <taxon>Trogoniformes</taxon>
        <taxon>Trogonidae</taxon>
        <taxon>Trogon</taxon>
    </lineage>
</organism>
<feature type="transmembrane region" description="Helical" evidence="10">
    <location>
        <begin position="22"/>
        <end position="39"/>
    </location>
</feature>
<dbReference type="GO" id="GO:0034626">
    <property type="term" value="P:fatty acid elongation, polyunsaturated fatty acid"/>
    <property type="evidence" value="ECO:0007669"/>
    <property type="project" value="TreeGrafter"/>
</dbReference>
<keyword evidence="12" id="KW-1185">Reference proteome</keyword>